<dbReference type="Pfam" id="PF10248">
    <property type="entry name" value="Mlf1IP"/>
    <property type="match status" value="1"/>
</dbReference>
<sequence length="292" mass="33007">MDGFDLFRRFLGIPRDDGFPSRNLWIDDDDDEGIQEFPNNSDDDVPDGFHGFAPPNRGGGHGFNIFFGDPFEMQRDFERQFEEVMRNMMGVFSGFNSHITPALPNRPFDGEPPSIHPSIEPQDESPRNRYLKPSYERIPSSSGARADSDLDGRISSSEIGTIFDEQPTNREERRIQNSATPFFFGQSSVTKTVRGPDGRVEHHKTFKSSDGTEHTTVTRQLGDKSHSITVKRMKDGTSEQEENFVNMSEGELSQFDQLWSGTSRYSGQPSIPALPTPDGSNSLVDRMLKWFK</sequence>
<reference evidence="6 7" key="1">
    <citation type="submission" date="2023-09" db="EMBL/GenBank/DDBJ databases">
        <title>Nesidiocoris tenuis whole genome shotgun sequence.</title>
        <authorList>
            <person name="Shibata T."/>
            <person name="Shimoda M."/>
            <person name="Kobayashi T."/>
            <person name="Uehara T."/>
        </authorList>
    </citation>
    <scope>NUCLEOTIDE SEQUENCE [LARGE SCALE GENOMIC DNA]</scope>
    <source>
        <strain evidence="6 7">Japan</strain>
    </source>
</reference>
<dbReference type="InterPro" id="IPR017248">
    <property type="entry name" value="HAX-1"/>
</dbReference>
<keyword evidence="4" id="KW-0597">Phosphoprotein</keyword>
<organism evidence="6 7">
    <name type="scientific">Nesidiocoris tenuis</name>
    <dbReference type="NCBI Taxonomy" id="355587"/>
    <lineage>
        <taxon>Eukaryota</taxon>
        <taxon>Metazoa</taxon>
        <taxon>Ecdysozoa</taxon>
        <taxon>Arthropoda</taxon>
        <taxon>Hexapoda</taxon>
        <taxon>Insecta</taxon>
        <taxon>Pterygota</taxon>
        <taxon>Neoptera</taxon>
        <taxon>Paraneoptera</taxon>
        <taxon>Hemiptera</taxon>
        <taxon>Heteroptera</taxon>
        <taxon>Panheteroptera</taxon>
        <taxon>Cimicomorpha</taxon>
        <taxon>Miridae</taxon>
        <taxon>Dicyphina</taxon>
        <taxon>Nesidiocoris</taxon>
    </lineage>
</organism>
<protein>
    <recommendedName>
        <fullName evidence="8">HCLS1-associated protein X-1</fullName>
    </recommendedName>
</protein>
<dbReference type="PANTHER" id="PTHR14938:SF2">
    <property type="entry name" value="HCLS1-ASSOCIATED PROTEIN X-1"/>
    <property type="match status" value="1"/>
</dbReference>
<evidence type="ECO:0008006" key="8">
    <source>
        <dbReference type="Google" id="ProtNLM"/>
    </source>
</evidence>
<dbReference type="InterPro" id="IPR019376">
    <property type="entry name" value="Myeloid_leukemia_factor"/>
</dbReference>
<name>A0ABN7BE93_9HEMI</name>
<evidence type="ECO:0000256" key="5">
    <source>
        <dbReference type="SAM" id="MobiDB-lite"/>
    </source>
</evidence>
<evidence type="ECO:0000313" key="6">
    <source>
        <dbReference type="EMBL" id="BET02688.1"/>
    </source>
</evidence>
<accession>A0ABN7BE93</accession>
<dbReference type="EMBL" id="AP028922">
    <property type="protein sequence ID" value="BET02688.1"/>
    <property type="molecule type" value="Genomic_DNA"/>
</dbReference>
<proteinExistence type="inferred from homology"/>
<evidence type="ECO:0000256" key="2">
    <source>
        <dbReference type="ARBA" id="ARBA00008332"/>
    </source>
</evidence>
<feature type="region of interest" description="Disordered" evidence="5">
    <location>
        <begin position="102"/>
        <end position="153"/>
    </location>
</feature>
<gene>
    <name evidence="6" type="ORF">NTJ_15506</name>
</gene>
<comment type="subcellular location">
    <subcellularLocation>
        <location evidence="1">Cytoplasm</location>
    </subcellularLocation>
</comment>
<evidence type="ECO:0000256" key="3">
    <source>
        <dbReference type="ARBA" id="ARBA00022490"/>
    </source>
</evidence>
<comment type="similarity">
    <text evidence="2">Belongs to the MLF family.</text>
</comment>
<keyword evidence="7" id="KW-1185">Reference proteome</keyword>
<evidence type="ECO:0000256" key="1">
    <source>
        <dbReference type="ARBA" id="ARBA00004496"/>
    </source>
</evidence>
<evidence type="ECO:0000313" key="7">
    <source>
        <dbReference type="Proteomes" id="UP001307889"/>
    </source>
</evidence>
<dbReference type="PANTHER" id="PTHR14938">
    <property type="entry name" value="HCLS1-ASSOCIATED PROTEIN X-1"/>
    <property type="match status" value="1"/>
</dbReference>
<evidence type="ECO:0000256" key="4">
    <source>
        <dbReference type="ARBA" id="ARBA00022553"/>
    </source>
</evidence>
<keyword evidence="3" id="KW-0963">Cytoplasm</keyword>
<dbReference type="Proteomes" id="UP001307889">
    <property type="component" value="Chromosome 14"/>
</dbReference>